<dbReference type="Proteomes" id="UP001567538">
    <property type="component" value="Unassembled WGS sequence"/>
</dbReference>
<feature type="chain" id="PRO_5044819208" evidence="1">
    <location>
        <begin position="22"/>
        <end position="146"/>
    </location>
</feature>
<proteinExistence type="predicted"/>
<name>A0ABD1FGX2_SALDI</name>
<reference evidence="2 3" key="1">
    <citation type="submission" date="2024-06" db="EMBL/GenBank/DDBJ databases">
        <title>A chromosome level genome sequence of Diviner's sage (Salvia divinorum).</title>
        <authorList>
            <person name="Ford S.A."/>
            <person name="Ro D.-K."/>
            <person name="Ness R.W."/>
            <person name="Phillips M.A."/>
        </authorList>
    </citation>
    <scope>NUCLEOTIDE SEQUENCE [LARGE SCALE GENOMIC DNA]</scope>
    <source>
        <strain evidence="2">SAF-2024a</strain>
        <tissue evidence="2">Leaf</tissue>
    </source>
</reference>
<protein>
    <submittedName>
        <fullName evidence="2">Uncharacterized protein</fullName>
    </submittedName>
</protein>
<evidence type="ECO:0000313" key="3">
    <source>
        <dbReference type="Proteomes" id="UP001567538"/>
    </source>
</evidence>
<organism evidence="2 3">
    <name type="scientific">Salvia divinorum</name>
    <name type="common">Maria pastora</name>
    <name type="synonym">Diviner's sage</name>
    <dbReference type="NCBI Taxonomy" id="28513"/>
    <lineage>
        <taxon>Eukaryota</taxon>
        <taxon>Viridiplantae</taxon>
        <taxon>Streptophyta</taxon>
        <taxon>Embryophyta</taxon>
        <taxon>Tracheophyta</taxon>
        <taxon>Spermatophyta</taxon>
        <taxon>Magnoliopsida</taxon>
        <taxon>eudicotyledons</taxon>
        <taxon>Gunneridae</taxon>
        <taxon>Pentapetalae</taxon>
        <taxon>asterids</taxon>
        <taxon>lamiids</taxon>
        <taxon>Lamiales</taxon>
        <taxon>Lamiaceae</taxon>
        <taxon>Nepetoideae</taxon>
        <taxon>Mentheae</taxon>
        <taxon>Salviinae</taxon>
        <taxon>Salvia</taxon>
        <taxon>Salvia subgen. Calosphace</taxon>
    </lineage>
</organism>
<dbReference type="EMBL" id="JBEAFC010000015">
    <property type="protein sequence ID" value="KAL1531097.1"/>
    <property type="molecule type" value="Genomic_DNA"/>
</dbReference>
<feature type="signal peptide" evidence="1">
    <location>
        <begin position="1"/>
        <end position="21"/>
    </location>
</feature>
<evidence type="ECO:0000256" key="1">
    <source>
        <dbReference type="SAM" id="SignalP"/>
    </source>
</evidence>
<gene>
    <name evidence="2" type="ORF">AAHA92_33815</name>
</gene>
<evidence type="ECO:0000313" key="2">
    <source>
        <dbReference type="EMBL" id="KAL1531097.1"/>
    </source>
</evidence>
<dbReference type="AlphaFoldDB" id="A0ABD1FGX2"/>
<keyword evidence="1" id="KW-0732">Signal</keyword>
<keyword evidence="3" id="KW-1185">Reference proteome</keyword>
<comment type="caution">
    <text evidence="2">The sequence shown here is derived from an EMBL/GenBank/DDBJ whole genome shotgun (WGS) entry which is preliminary data.</text>
</comment>
<accession>A0ABD1FGX2</accession>
<sequence>MRSQAPAVVLSAAITAVSLLGQPPWRVAVLAAPTPHHKILVEDGVLPFLNVKIERRLSRFGTLISLPHIVSLYYAVKSPPLLGFTSPAIQSSPLSPSFTLTRGLGPRTLLGSQVQAAAAACSLLQLTPRSDVLSLLLRCLPYYPGC</sequence>